<accession>A0A6M0CJU3</accession>
<dbReference type="Proteomes" id="UP000474296">
    <property type="component" value="Unassembled WGS sequence"/>
</dbReference>
<keyword evidence="1" id="KW-0732">Signal</keyword>
<reference evidence="2 3" key="1">
    <citation type="submission" date="2020-01" db="EMBL/GenBank/DDBJ databases">
        <title>Spongiivirga citrea KCTC 32990T.</title>
        <authorList>
            <person name="Wang G."/>
        </authorList>
    </citation>
    <scope>NUCLEOTIDE SEQUENCE [LARGE SCALE GENOMIC DNA]</scope>
    <source>
        <strain evidence="2 3">KCTC 32990</strain>
    </source>
</reference>
<sequence>MIRRLFVIVAMMACASTFAQNNAASPYSFFGIGDVQFKGTVENRAMGGLGVFSDSIHLNLNNPASLGKLKLTTFGVAGGQNFFNLENDTTKEDATSTTLNYLTLGIPLNKLGAFSFGVMPYSSVGYRIEDVNETSTSVNRFNGEGGVNRAFFAYGIDLFKGFSAGATAHYNFGKITNSQTGITEGVQFATKQDKESSISGLSVDLALNYELSFKNDYKLYSSFVFRPEAELTSKNTQEISTITFNAVGSEIPVETVTSDLGANAETISKLPQNMTFGLGFGKEKKWFLGAEYSILDNEELGNPFNRVGNEVYEDGSRFSAGGFFIPNYSSITSYWDRVVYRAGVRYEELGLRLNNIGTYDFGMSFGVGLPVRNFSNVNVAIEYGQRGTTFQKRIKENYFNINISLSLNDKWFVRRKYN</sequence>
<feature type="signal peptide" evidence="1">
    <location>
        <begin position="1"/>
        <end position="19"/>
    </location>
</feature>
<proteinExistence type="predicted"/>
<evidence type="ECO:0000313" key="2">
    <source>
        <dbReference type="EMBL" id="NER18206.1"/>
    </source>
</evidence>
<evidence type="ECO:0000256" key="1">
    <source>
        <dbReference type="SAM" id="SignalP"/>
    </source>
</evidence>
<evidence type="ECO:0000313" key="3">
    <source>
        <dbReference type="Proteomes" id="UP000474296"/>
    </source>
</evidence>
<protein>
    <recommendedName>
        <fullName evidence="4">Outer membrane beta-barrel protein</fullName>
    </recommendedName>
</protein>
<keyword evidence="3" id="KW-1185">Reference proteome</keyword>
<gene>
    <name evidence="2" type="ORF">GWK10_13355</name>
</gene>
<organism evidence="2 3">
    <name type="scientific">Spongiivirga citrea</name>
    <dbReference type="NCBI Taxonomy" id="1481457"/>
    <lineage>
        <taxon>Bacteria</taxon>
        <taxon>Pseudomonadati</taxon>
        <taxon>Bacteroidota</taxon>
        <taxon>Flavobacteriia</taxon>
        <taxon>Flavobacteriales</taxon>
        <taxon>Flavobacteriaceae</taxon>
        <taxon>Spongiivirga</taxon>
    </lineage>
</organism>
<comment type="caution">
    <text evidence="2">The sequence shown here is derived from an EMBL/GenBank/DDBJ whole genome shotgun (WGS) entry which is preliminary data.</text>
</comment>
<dbReference type="EMBL" id="JAABOQ010000005">
    <property type="protein sequence ID" value="NER18206.1"/>
    <property type="molecule type" value="Genomic_DNA"/>
</dbReference>
<dbReference type="AlphaFoldDB" id="A0A6M0CJU3"/>
<dbReference type="SUPFAM" id="SSF56935">
    <property type="entry name" value="Porins"/>
    <property type="match status" value="1"/>
</dbReference>
<evidence type="ECO:0008006" key="4">
    <source>
        <dbReference type="Google" id="ProtNLM"/>
    </source>
</evidence>
<dbReference type="RefSeq" id="WP_164032883.1">
    <property type="nucleotide sequence ID" value="NZ_JAABOQ010000005.1"/>
</dbReference>
<dbReference type="Gene3D" id="2.40.160.60">
    <property type="entry name" value="Outer membrane protein transport protein (OMPP1/FadL/TodX)"/>
    <property type="match status" value="1"/>
</dbReference>
<feature type="chain" id="PRO_5027055710" description="Outer membrane beta-barrel protein" evidence="1">
    <location>
        <begin position="20"/>
        <end position="418"/>
    </location>
</feature>
<name>A0A6M0CJU3_9FLAO</name>